<evidence type="ECO:0000313" key="8">
    <source>
        <dbReference type="EMBL" id="CAG5090820.1"/>
    </source>
</evidence>
<evidence type="ECO:0000256" key="1">
    <source>
        <dbReference type="ARBA" id="ARBA00004141"/>
    </source>
</evidence>
<feature type="transmembrane region" description="Helical" evidence="6">
    <location>
        <begin position="66"/>
        <end position="86"/>
    </location>
</feature>
<dbReference type="InterPro" id="IPR036259">
    <property type="entry name" value="MFS_trans_sf"/>
</dbReference>
<proteinExistence type="predicted"/>
<feature type="transmembrane region" description="Helical" evidence="6">
    <location>
        <begin position="308"/>
        <end position="332"/>
    </location>
</feature>
<feature type="transmembrane region" description="Helical" evidence="6">
    <location>
        <begin position="127"/>
        <end position="152"/>
    </location>
</feature>
<name>A0ABN7S4Q5_OIKDI</name>
<dbReference type="SUPFAM" id="SSF103473">
    <property type="entry name" value="MFS general substrate transporter"/>
    <property type="match status" value="1"/>
</dbReference>
<keyword evidence="9" id="KW-1185">Reference proteome</keyword>
<feature type="transmembrane region" description="Helical" evidence="6">
    <location>
        <begin position="7"/>
        <end position="25"/>
    </location>
</feature>
<dbReference type="InterPro" id="IPR050930">
    <property type="entry name" value="MFS_Vesicular_Transporter"/>
</dbReference>
<keyword evidence="3 6" id="KW-0812">Transmembrane</keyword>
<evidence type="ECO:0000313" key="9">
    <source>
        <dbReference type="Proteomes" id="UP001158576"/>
    </source>
</evidence>
<dbReference type="InterPro" id="IPR011701">
    <property type="entry name" value="MFS"/>
</dbReference>
<feature type="domain" description="Major facilitator superfamily (MFS) profile" evidence="7">
    <location>
        <begin position="1"/>
        <end position="336"/>
    </location>
</feature>
<feature type="transmembrane region" description="Helical" evidence="6">
    <location>
        <begin position="200"/>
        <end position="219"/>
    </location>
</feature>
<evidence type="ECO:0000256" key="2">
    <source>
        <dbReference type="ARBA" id="ARBA00022448"/>
    </source>
</evidence>
<dbReference type="EMBL" id="OU015568">
    <property type="protein sequence ID" value="CAG5090820.1"/>
    <property type="molecule type" value="Genomic_DNA"/>
</dbReference>
<dbReference type="Pfam" id="PF07690">
    <property type="entry name" value="MFS_1"/>
    <property type="match status" value="2"/>
</dbReference>
<evidence type="ECO:0000256" key="4">
    <source>
        <dbReference type="ARBA" id="ARBA00022989"/>
    </source>
</evidence>
<evidence type="ECO:0000259" key="7">
    <source>
        <dbReference type="PROSITE" id="PS50850"/>
    </source>
</evidence>
<evidence type="ECO:0000256" key="5">
    <source>
        <dbReference type="ARBA" id="ARBA00023136"/>
    </source>
</evidence>
<dbReference type="PROSITE" id="PS50850">
    <property type="entry name" value="MFS"/>
    <property type="match status" value="1"/>
</dbReference>
<reference evidence="8 9" key="1">
    <citation type="submission" date="2021-04" db="EMBL/GenBank/DDBJ databases">
        <authorList>
            <person name="Bliznina A."/>
        </authorList>
    </citation>
    <scope>NUCLEOTIDE SEQUENCE [LARGE SCALE GENOMIC DNA]</scope>
</reference>
<gene>
    <name evidence="8" type="ORF">OKIOD_LOCUS4286</name>
</gene>
<sequence>MGILLRGVQAVGVSAYFTATYAFLVEEWRGSRLSLALGVYEAFTGLGMILGPITGSILYSIGGYRLPFLVVSGMLFLAASINLVALDSTDAFGSDDYRQLSENDDDEDQQLLDSERPADSTSYGIKILLSSGLFLIPNILMIPVWSCMDFAIPFRLNMCFRGKEYEGTTKIQIGLLFVIFAVAYMFTSPLWGYLCGRFSVSRSLMFWGSFFAAMSYLFLGPSPWLQHFGMHFGCSFKNVAIAMAILGLSLSAAIIPSCNEMVEVARKEGVEEQTSNFIAGLSNSLIFFGEFVGPTFGGFMLDFAEGDFSVGCSYFSVVCLVIVSFCGIWWIALLTKRKCRQMDETVQERRLRRTIEERSNRRRRRRLHSLSNSISTGPMSLTESLGSSMRMQYHDLMDSTEIEDEE</sequence>
<keyword evidence="5 6" id="KW-0472">Membrane</keyword>
<dbReference type="PANTHER" id="PTHR23506">
    <property type="entry name" value="GH10249P"/>
    <property type="match status" value="1"/>
</dbReference>
<keyword evidence="4 6" id="KW-1133">Transmembrane helix</keyword>
<comment type="subcellular location">
    <subcellularLocation>
        <location evidence="1">Membrane</location>
        <topology evidence="1">Multi-pass membrane protein</topology>
    </subcellularLocation>
</comment>
<evidence type="ECO:0000256" key="3">
    <source>
        <dbReference type="ARBA" id="ARBA00022692"/>
    </source>
</evidence>
<organism evidence="8 9">
    <name type="scientific">Oikopleura dioica</name>
    <name type="common">Tunicate</name>
    <dbReference type="NCBI Taxonomy" id="34765"/>
    <lineage>
        <taxon>Eukaryota</taxon>
        <taxon>Metazoa</taxon>
        <taxon>Chordata</taxon>
        <taxon>Tunicata</taxon>
        <taxon>Appendicularia</taxon>
        <taxon>Copelata</taxon>
        <taxon>Oikopleuridae</taxon>
        <taxon>Oikopleura</taxon>
    </lineage>
</organism>
<accession>A0ABN7S4Q5</accession>
<feature type="transmembrane region" description="Helical" evidence="6">
    <location>
        <begin position="173"/>
        <end position="194"/>
    </location>
</feature>
<dbReference type="InterPro" id="IPR020846">
    <property type="entry name" value="MFS_dom"/>
</dbReference>
<protein>
    <submittedName>
        <fullName evidence="8">Oidioi.mRNA.OKI2018_I69.PAR.g12728.t1.cds</fullName>
    </submittedName>
</protein>
<feature type="transmembrane region" description="Helical" evidence="6">
    <location>
        <begin position="37"/>
        <end position="59"/>
    </location>
</feature>
<dbReference type="Gene3D" id="1.20.1250.20">
    <property type="entry name" value="MFS general substrate transporter like domains"/>
    <property type="match status" value="2"/>
</dbReference>
<evidence type="ECO:0000256" key="6">
    <source>
        <dbReference type="SAM" id="Phobius"/>
    </source>
</evidence>
<keyword evidence="2" id="KW-0813">Transport</keyword>
<dbReference type="Proteomes" id="UP001158576">
    <property type="component" value="Chromosome PAR"/>
</dbReference>
<feature type="transmembrane region" description="Helical" evidence="6">
    <location>
        <begin position="239"/>
        <end position="257"/>
    </location>
</feature>
<dbReference type="PANTHER" id="PTHR23506:SF28">
    <property type="entry name" value="MFS-TYPE TRANSPORTER SLC18B1-LIKE PROTEIN"/>
    <property type="match status" value="1"/>
</dbReference>